<dbReference type="EMBL" id="CM007894">
    <property type="protein sequence ID" value="OTG24360.1"/>
    <property type="molecule type" value="Genomic_DNA"/>
</dbReference>
<keyword evidence="1" id="KW-0812">Transmembrane</keyword>
<keyword evidence="1" id="KW-0472">Membrane</keyword>
<evidence type="ECO:0000313" key="2">
    <source>
        <dbReference type="EMBL" id="OTG24360.1"/>
    </source>
</evidence>
<keyword evidence="3" id="KW-1185">Reference proteome</keyword>
<evidence type="ECO:0000313" key="3">
    <source>
        <dbReference type="Proteomes" id="UP000215914"/>
    </source>
</evidence>
<organism evidence="2 3">
    <name type="scientific">Helianthus annuus</name>
    <name type="common">Common sunflower</name>
    <dbReference type="NCBI Taxonomy" id="4232"/>
    <lineage>
        <taxon>Eukaryota</taxon>
        <taxon>Viridiplantae</taxon>
        <taxon>Streptophyta</taxon>
        <taxon>Embryophyta</taxon>
        <taxon>Tracheophyta</taxon>
        <taxon>Spermatophyta</taxon>
        <taxon>Magnoliopsida</taxon>
        <taxon>eudicotyledons</taxon>
        <taxon>Gunneridae</taxon>
        <taxon>Pentapetalae</taxon>
        <taxon>asterids</taxon>
        <taxon>campanulids</taxon>
        <taxon>Asterales</taxon>
        <taxon>Asteraceae</taxon>
        <taxon>Asteroideae</taxon>
        <taxon>Heliantheae alliance</taxon>
        <taxon>Heliantheae</taxon>
        <taxon>Helianthus</taxon>
    </lineage>
</organism>
<feature type="transmembrane region" description="Helical" evidence="1">
    <location>
        <begin position="62"/>
        <end position="85"/>
    </location>
</feature>
<dbReference type="Proteomes" id="UP000215914">
    <property type="component" value="Chromosome 5"/>
</dbReference>
<dbReference type="InParanoid" id="A0A251ULV1"/>
<keyword evidence="1" id="KW-1133">Transmembrane helix</keyword>
<proteinExistence type="predicted"/>
<feature type="transmembrane region" description="Helical" evidence="1">
    <location>
        <begin position="21"/>
        <end position="42"/>
    </location>
</feature>
<reference evidence="3" key="1">
    <citation type="journal article" date="2017" name="Nature">
        <title>The sunflower genome provides insights into oil metabolism, flowering and Asterid evolution.</title>
        <authorList>
            <person name="Badouin H."/>
            <person name="Gouzy J."/>
            <person name="Grassa C.J."/>
            <person name="Murat F."/>
            <person name="Staton S.E."/>
            <person name="Cottret L."/>
            <person name="Lelandais-Briere C."/>
            <person name="Owens G.L."/>
            <person name="Carrere S."/>
            <person name="Mayjonade B."/>
            <person name="Legrand L."/>
            <person name="Gill N."/>
            <person name="Kane N.C."/>
            <person name="Bowers J.E."/>
            <person name="Hubner S."/>
            <person name="Bellec A."/>
            <person name="Berard A."/>
            <person name="Berges H."/>
            <person name="Blanchet N."/>
            <person name="Boniface M.C."/>
            <person name="Brunel D."/>
            <person name="Catrice O."/>
            <person name="Chaidir N."/>
            <person name="Claudel C."/>
            <person name="Donnadieu C."/>
            <person name="Faraut T."/>
            <person name="Fievet G."/>
            <person name="Helmstetter N."/>
            <person name="King M."/>
            <person name="Knapp S.J."/>
            <person name="Lai Z."/>
            <person name="Le Paslier M.C."/>
            <person name="Lippi Y."/>
            <person name="Lorenzon L."/>
            <person name="Mandel J.R."/>
            <person name="Marage G."/>
            <person name="Marchand G."/>
            <person name="Marquand E."/>
            <person name="Bret-Mestries E."/>
            <person name="Morien E."/>
            <person name="Nambeesan S."/>
            <person name="Nguyen T."/>
            <person name="Pegot-Espagnet P."/>
            <person name="Pouilly N."/>
            <person name="Raftis F."/>
            <person name="Sallet E."/>
            <person name="Schiex T."/>
            <person name="Thomas J."/>
            <person name="Vandecasteele C."/>
            <person name="Vares D."/>
            <person name="Vear F."/>
            <person name="Vautrin S."/>
            <person name="Crespi M."/>
            <person name="Mangin B."/>
            <person name="Burke J.M."/>
            <person name="Salse J."/>
            <person name="Munos S."/>
            <person name="Vincourt P."/>
            <person name="Rieseberg L.H."/>
            <person name="Langlade N.B."/>
        </authorList>
    </citation>
    <scope>NUCLEOTIDE SEQUENCE [LARGE SCALE GENOMIC DNA]</scope>
    <source>
        <strain evidence="3">cv. SF193</strain>
    </source>
</reference>
<name>A0A251ULV1_HELAN</name>
<sequence>MNLKTKMLDHQPCVSKNCRMWSFILSTIKLFSLLNLNEQIWFLNWFAGTLFRSHPYMPKTPLQGFLFKCCISFYVSVLCFAYCLWSYHL</sequence>
<dbReference type="AlphaFoldDB" id="A0A251ULV1"/>
<evidence type="ECO:0000256" key="1">
    <source>
        <dbReference type="SAM" id="Phobius"/>
    </source>
</evidence>
<accession>A0A251ULV1</accession>
<protein>
    <submittedName>
        <fullName evidence="2">Uncharacterized protein</fullName>
    </submittedName>
</protein>
<gene>
    <name evidence="2" type="ORF">HannXRQ_Chr05g0135851</name>
</gene>